<feature type="compositionally biased region" description="Low complexity" evidence="1">
    <location>
        <begin position="113"/>
        <end position="134"/>
    </location>
</feature>
<organism evidence="2 3">
    <name type="scientific">Mesorhabditis belari</name>
    <dbReference type="NCBI Taxonomy" id="2138241"/>
    <lineage>
        <taxon>Eukaryota</taxon>
        <taxon>Metazoa</taxon>
        <taxon>Ecdysozoa</taxon>
        <taxon>Nematoda</taxon>
        <taxon>Chromadorea</taxon>
        <taxon>Rhabditida</taxon>
        <taxon>Rhabditina</taxon>
        <taxon>Rhabditomorpha</taxon>
        <taxon>Rhabditoidea</taxon>
        <taxon>Rhabditidae</taxon>
        <taxon>Mesorhabditinae</taxon>
        <taxon>Mesorhabditis</taxon>
    </lineage>
</organism>
<reference evidence="3" key="1">
    <citation type="submission" date="2024-02" db="UniProtKB">
        <authorList>
            <consortium name="WormBaseParasite"/>
        </authorList>
    </citation>
    <scope>IDENTIFICATION</scope>
</reference>
<feature type="compositionally biased region" description="Basic and acidic residues" evidence="1">
    <location>
        <begin position="135"/>
        <end position="158"/>
    </location>
</feature>
<dbReference type="AlphaFoldDB" id="A0AAF3FGC9"/>
<evidence type="ECO:0000313" key="3">
    <source>
        <dbReference type="WBParaSite" id="MBELARI_LOCUS5710"/>
    </source>
</evidence>
<protein>
    <submittedName>
        <fullName evidence="3">Uncharacterized protein</fullName>
    </submittedName>
</protein>
<name>A0AAF3FGC9_9BILA</name>
<evidence type="ECO:0000313" key="2">
    <source>
        <dbReference type="Proteomes" id="UP000887575"/>
    </source>
</evidence>
<feature type="region of interest" description="Disordered" evidence="1">
    <location>
        <begin position="101"/>
        <end position="158"/>
    </location>
</feature>
<dbReference type="Proteomes" id="UP000887575">
    <property type="component" value="Unassembled WGS sequence"/>
</dbReference>
<accession>A0AAF3FGC9</accession>
<feature type="region of interest" description="Disordered" evidence="1">
    <location>
        <begin position="44"/>
        <end position="71"/>
    </location>
</feature>
<sequence>MSNKPPMPIPHRRATISFQERARAMLHKNLKSLRRSISEKLLGAKAVKQTQSTNSVEKPDEVPGSSQSLAEDPFREYLASYSDNVTHLVYHGSSLRSLSSYDLNKDEHRQSTHSHSSQSSTDSSDTTTSTITDSSSKDEIPKDERITTRRRDCGEKMPLRHGLSVTFAA</sequence>
<dbReference type="WBParaSite" id="MBELARI_LOCUS5710">
    <property type="protein sequence ID" value="MBELARI_LOCUS5710"/>
    <property type="gene ID" value="MBELARI_LOCUS5710"/>
</dbReference>
<keyword evidence="2" id="KW-1185">Reference proteome</keyword>
<evidence type="ECO:0000256" key="1">
    <source>
        <dbReference type="SAM" id="MobiDB-lite"/>
    </source>
</evidence>
<proteinExistence type="predicted"/>